<dbReference type="InterPro" id="IPR036291">
    <property type="entry name" value="NAD(P)-bd_dom_sf"/>
</dbReference>
<keyword evidence="4" id="KW-0560">Oxidoreductase</keyword>
<keyword evidence="5" id="KW-1185">Reference proteome</keyword>
<protein>
    <submittedName>
        <fullName evidence="4">NAD-dependent oxidoreductase</fullName>
        <ecNumber evidence="4">1.1.1.-</ecNumber>
    </submittedName>
</protein>
<dbReference type="SUPFAM" id="SSF55347">
    <property type="entry name" value="Glyceraldehyde-3-phosphate dehydrogenase-like, C-terminal domain"/>
    <property type="match status" value="1"/>
</dbReference>
<dbReference type="GO" id="GO:0016491">
    <property type="term" value="F:oxidoreductase activity"/>
    <property type="evidence" value="ECO:0007669"/>
    <property type="project" value="UniProtKB-KW"/>
</dbReference>
<dbReference type="EMBL" id="CP000910">
    <property type="protein sequence ID" value="ABY23034.1"/>
    <property type="molecule type" value="Genomic_DNA"/>
</dbReference>
<dbReference type="KEGG" id="rsa:RSal33209_1297"/>
<dbReference type="PANTHER" id="PTHR43708:SF8">
    <property type="entry name" value="OXIDOREDUCTASE"/>
    <property type="match status" value="1"/>
</dbReference>
<feature type="domain" description="Gfo/Idh/MocA-like oxidoreductase N-terminal" evidence="2">
    <location>
        <begin position="2"/>
        <end position="58"/>
    </location>
</feature>
<dbReference type="Gene3D" id="3.40.50.720">
    <property type="entry name" value="NAD(P)-binding Rossmann-like Domain"/>
    <property type="match status" value="1"/>
</dbReference>
<dbReference type="HOGENOM" id="CLU_023194_11_0_11"/>
<dbReference type="Gene3D" id="3.30.360.10">
    <property type="entry name" value="Dihydrodipicolinate Reductase, domain 2"/>
    <property type="match status" value="1"/>
</dbReference>
<keyword evidence="1" id="KW-0520">NAD</keyword>
<gene>
    <name evidence="4" type="ordered locus">RSal33209_1297</name>
</gene>
<dbReference type="AlphaFoldDB" id="A9WPP0"/>
<dbReference type="GO" id="GO:0000166">
    <property type="term" value="F:nucleotide binding"/>
    <property type="evidence" value="ECO:0007669"/>
    <property type="project" value="InterPro"/>
</dbReference>
<dbReference type="eggNOG" id="COG0673">
    <property type="taxonomic scope" value="Bacteria"/>
</dbReference>
<organism evidence="4 5">
    <name type="scientific">Renibacterium salmoninarum (strain ATCC 33209 / DSM 20767 / JCM 11484 / NBRC 15589 / NCIMB 2235)</name>
    <dbReference type="NCBI Taxonomy" id="288705"/>
    <lineage>
        <taxon>Bacteria</taxon>
        <taxon>Bacillati</taxon>
        <taxon>Actinomycetota</taxon>
        <taxon>Actinomycetes</taxon>
        <taxon>Micrococcales</taxon>
        <taxon>Micrococcaceae</taxon>
        <taxon>Renibacterium</taxon>
    </lineage>
</organism>
<dbReference type="InterPro" id="IPR055170">
    <property type="entry name" value="GFO_IDH_MocA-like_dom"/>
</dbReference>
<dbReference type="SUPFAM" id="SSF51735">
    <property type="entry name" value="NAD(P)-binding Rossmann-fold domains"/>
    <property type="match status" value="1"/>
</dbReference>
<name>A9WPP0_RENSM</name>
<accession>A9WPP0</accession>
<evidence type="ECO:0000256" key="1">
    <source>
        <dbReference type="ARBA" id="ARBA00023027"/>
    </source>
</evidence>
<evidence type="ECO:0000313" key="4">
    <source>
        <dbReference type="EMBL" id="ABY23034.1"/>
    </source>
</evidence>
<feature type="domain" description="GFO/IDH/MocA-like oxidoreductase" evidence="3">
    <location>
        <begin position="68"/>
        <end position="221"/>
    </location>
</feature>
<reference evidence="5" key="1">
    <citation type="journal article" date="2008" name="J. Bacteriol.">
        <title>Genome sequence of the fish pathogen Renibacterium salmoninarum suggests reductive evolution away from an environmental Arthrobacter ancestor.</title>
        <authorList>
            <person name="Wiens G.D."/>
            <person name="Rockey D.D."/>
            <person name="Wu Z."/>
            <person name="Chang J."/>
            <person name="Levy R."/>
            <person name="Crane S."/>
            <person name="Chen D.S."/>
            <person name="Capri G.R."/>
            <person name="Burnett J.R."/>
            <person name="Sudheesh P.S."/>
            <person name="Schipma M.J."/>
            <person name="Burd H."/>
            <person name="Bhattacharyya A."/>
            <person name="Rhodes L.D."/>
            <person name="Kaul R."/>
            <person name="Strom M.S."/>
        </authorList>
    </citation>
    <scope>NUCLEOTIDE SEQUENCE [LARGE SCALE GENOMIC DNA]</scope>
    <source>
        <strain evidence="5">ATCC 33209 / DSM 20767 / JCM 11484 / NBRC 15589 / NCIMB 2235</strain>
    </source>
</reference>
<dbReference type="Pfam" id="PF01408">
    <property type="entry name" value="GFO_IDH_MocA"/>
    <property type="match status" value="1"/>
</dbReference>
<dbReference type="InterPro" id="IPR000683">
    <property type="entry name" value="Gfo/Idh/MocA-like_OxRdtase_N"/>
</dbReference>
<evidence type="ECO:0000313" key="5">
    <source>
        <dbReference type="Proteomes" id="UP000002007"/>
    </source>
</evidence>
<proteinExistence type="predicted"/>
<dbReference type="STRING" id="288705.RSal33209_1297"/>
<sequence>MDAVVVLTPDYLHAEHAIDVLESGKAVYVEKPLAVTAEQAEAVLAAATRNQKLLFVGHNMRFMPVVESLKKAIDDGLIGEVKSIWCRHFVGHGGDFFFKDWHADRQKVNSLLLQKGAHDLDVINYLSGSEPERVSAFGKRTVYFPVPGARPEPSIDHDWEAYLRSWPPVDRTDLAEVIDVEDLSIVNLQMSNGVLATYQQCHYTPDYWRSYTVIGDRGRLENFGDGPGAQIRVWNQRIMGYSEEPDIRINVHHPSGSHAGADPRIVAAFLQALAEGDPGAGNGRSALAAVRAGAGATESLRDAGRPVGFKRVGFKREASI</sequence>
<dbReference type="EC" id="1.1.1.-" evidence="4"/>
<dbReference type="InterPro" id="IPR051317">
    <property type="entry name" value="Gfo/Idh/MocA_oxidoreduct"/>
</dbReference>
<dbReference type="Proteomes" id="UP000002007">
    <property type="component" value="Chromosome"/>
</dbReference>
<dbReference type="Pfam" id="PF22725">
    <property type="entry name" value="GFO_IDH_MocA_C3"/>
    <property type="match status" value="1"/>
</dbReference>
<evidence type="ECO:0000259" key="2">
    <source>
        <dbReference type="Pfam" id="PF01408"/>
    </source>
</evidence>
<evidence type="ECO:0000259" key="3">
    <source>
        <dbReference type="Pfam" id="PF22725"/>
    </source>
</evidence>
<dbReference type="PANTHER" id="PTHR43708">
    <property type="entry name" value="CONSERVED EXPRESSED OXIDOREDUCTASE (EUROFUNG)"/>
    <property type="match status" value="1"/>
</dbReference>